<reference evidence="1 2" key="1">
    <citation type="journal article" date="2012" name="Gene">
        <title>Sequence of Leptospira santarosai serovar Shermani genome and prediction of virulence-associated genes.</title>
        <authorList>
            <person name="Chou L.F."/>
            <person name="Chen Y.T."/>
            <person name="Lu C.W."/>
            <person name="Ko Y.C."/>
            <person name="Tang C.Y."/>
            <person name="Pan M.J."/>
            <person name="Tian Y.C."/>
            <person name="Chiu C.H."/>
            <person name="Hung C.C."/>
            <person name="Yang C.W."/>
        </authorList>
    </citation>
    <scope>NUCLEOTIDE SEQUENCE [LARGE SCALE GENOMIC DNA]</scope>
    <source>
        <strain evidence="1">LT 821</strain>
    </source>
</reference>
<evidence type="ECO:0000313" key="2">
    <source>
        <dbReference type="Proteomes" id="UP000035800"/>
    </source>
</evidence>
<protein>
    <submittedName>
        <fullName evidence="1">Uncharacterized protein</fullName>
    </submittedName>
</protein>
<accession>K8Y534</accession>
<reference evidence="1 2" key="2">
    <citation type="journal article" date="2014" name="Emerg. Microbes Infect.">
        <title>Potential impact on kidney infection: a whole-genome analysis of Leptospira santarosai serovar Shermani.</title>
        <authorList>
            <person name="Chou L.F."/>
            <person name="Chen T.W."/>
            <person name="Ko Y.C."/>
            <person name="Pan M.J."/>
            <person name="Tian Y.C."/>
            <person name="Chiu C.H."/>
            <person name="Tang P."/>
            <person name="Hung C.C."/>
            <person name="Yang C.W."/>
        </authorList>
    </citation>
    <scope>NUCLEOTIDE SEQUENCE</scope>
    <source>
        <strain evidence="1 2">LT 821</strain>
    </source>
</reference>
<dbReference type="Proteomes" id="UP000035800">
    <property type="component" value="Chromosome I"/>
</dbReference>
<gene>
    <name evidence="1" type="ORF">LSS_00235</name>
</gene>
<name>K8Y534_9LEPT</name>
<sequence length="50" mass="6285">MEKLHPFKDRFENAIEIPKNMPQTFLFYLETKYQNRKHRSKIKKFEKENL</sequence>
<dbReference type="AlphaFoldDB" id="K8Y534"/>
<dbReference type="PATRIC" id="fig|758847.3.peg.48"/>
<organism evidence="1 2">
    <name type="scientific">Leptospira santarosai serovar Shermani str. LT 821</name>
    <dbReference type="NCBI Taxonomy" id="758847"/>
    <lineage>
        <taxon>Bacteria</taxon>
        <taxon>Pseudomonadati</taxon>
        <taxon>Spirochaetota</taxon>
        <taxon>Spirochaetia</taxon>
        <taxon>Leptospirales</taxon>
        <taxon>Leptospiraceae</taxon>
        <taxon>Leptospira</taxon>
    </lineage>
</organism>
<proteinExistence type="predicted"/>
<dbReference type="EMBL" id="CP006694">
    <property type="protein sequence ID" value="EKT88733.1"/>
    <property type="molecule type" value="Genomic_DNA"/>
</dbReference>
<dbReference type="KEGG" id="lst:LSS_00235"/>
<evidence type="ECO:0000313" key="1">
    <source>
        <dbReference type="EMBL" id="EKT88733.1"/>
    </source>
</evidence>